<dbReference type="GO" id="GO:0032259">
    <property type="term" value="P:methylation"/>
    <property type="evidence" value="ECO:0007669"/>
    <property type="project" value="UniProtKB-KW"/>
</dbReference>
<dbReference type="InterPro" id="IPR005358">
    <property type="entry name" value="Puta_zinc/iron-chelating_dom"/>
</dbReference>
<keyword evidence="1" id="KW-0969">Cilium</keyword>
<dbReference type="OrthoDB" id="9810361at2"/>
<keyword evidence="1" id="KW-0808">Transferase</keyword>
<protein>
    <submittedName>
        <fullName evidence="1">Flagellin N-methylase family protein</fullName>
    </submittedName>
</protein>
<reference evidence="1 2" key="1">
    <citation type="submission" date="2018-06" db="EMBL/GenBank/DDBJ databases">
        <authorList>
            <consortium name="Pathogen Informatics"/>
            <person name="Doyle S."/>
        </authorList>
    </citation>
    <scope>NUCLEOTIDE SEQUENCE [LARGE SCALE GENOMIC DNA]</scope>
    <source>
        <strain evidence="1 2">NCTC12410</strain>
    </source>
</reference>
<sequence>MSIESKEGFEFSFDSSACGSCGGRCCVGESGYIFLTLKEAESIATSLRVAFEDFVLRYVKKVGYRFSLIEKPYEDGFACVFFDTTKKQCGIYEKRPAQCRAFPFWQGLRAREQFAELCTLCPGIVRTQSKPEDHRR</sequence>
<evidence type="ECO:0000313" key="1">
    <source>
        <dbReference type="EMBL" id="STO97098.1"/>
    </source>
</evidence>
<dbReference type="PANTHER" id="PTHR35866:SF1">
    <property type="entry name" value="YKGJ FAMILY CYSTEINE CLUSTER PROTEIN"/>
    <property type="match status" value="1"/>
</dbReference>
<dbReference type="EMBL" id="UGHV01000001">
    <property type="protein sequence ID" value="STO97098.1"/>
    <property type="molecule type" value="Genomic_DNA"/>
</dbReference>
<proteinExistence type="predicted"/>
<dbReference type="Proteomes" id="UP000254841">
    <property type="component" value="Unassembled WGS sequence"/>
</dbReference>
<keyword evidence="1" id="KW-0282">Flagellum</keyword>
<keyword evidence="1" id="KW-0489">Methyltransferase</keyword>
<evidence type="ECO:0000313" key="2">
    <source>
        <dbReference type="Proteomes" id="UP000254841"/>
    </source>
</evidence>
<dbReference type="PANTHER" id="PTHR35866">
    <property type="entry name" value="PUTATIVE-RELATED"/>
    <property type="match status" value="1"/>
</dbReference>
<dbReference type="RefSeq" id="WP_115011367.1">
    <property type="nucleotide sequence ID" value="NZ_UGHV01000001.1"/>
</dbReference>
<name>A0A377J401_9HELI</name>
<dbReference type="AlphaFoldDB" id="A0A377J401"/>
<dbReference type="Pfam" id="PF03692">
    <property type="entry name" value="CxxCxxCC"/>
    <property type="match status" value="1"/>
</dbReference>
<gene>
    <name evidence="1" type="ORF">NCTC12410_00920</name>
</gene>
<accession>A0A377J401</accession>
<organism evidence="1 2">
    <name type="scientific">Helicobacter canis</name>
    <dbReference type="NCBI Taxonomy" id="29419"/>
    <lineage>
        <taxon>Bacteria</taxon>
        <taxon>Pseudomonadati</taxon>
        <taxon>Campylobacterota</taxon>
        <taxon>Epsilonproteobacteria</taxon>
        <taxon>Campylobacterales</taxon>
        <taxon>Helicobacteraceae</taxon>
        <taxon>Helicobacter</taxon>
    </lineage>
</organism>
<keyword evidence="1" id="KW-0966">Cell projection</keyword>
<dbReference type="GO" id="GO:0008168">
    <property type="term" value="F:methyltransferase activity"/>
    <property type="evidence" value="ECO:0007669"/>
    <property type="project" value="UniProtKB-KW"/>
</dbReference>